<reference evidence="2 3" key="1">
    <citation type="submission" date="2022-10" db="EMBL/GenBank/DDBJ databases">
        <title>Chitinophaga nivalis PC15 sp. nov., isolated from Pyeongchang county, South Korea.</title>
        <authorList>
            <person name="Trinh H.N."/>
        </authorList>
    </citation>
    <scope>NUCLEOTIDE SEQUENCE [LARGE SCALE GENOMIC DNA]</scope>
    <source>
        <strain evidence="2 3">PC14</strain>
    </source>
</reference>
<organism evidence="2 3">
    <name type="scientific">Chitinophaga nivalis</name>
    <dbReference type="NCBI Taxonomy" id="2991709"/>
    <lineage>
        <taxon>Bacteria</taxon>
        <taxon>Pseudomonadati</taxon>
        <taxon>Bacteroidota</taxon>
        <taxon>Chitinophagia</taxon>
        <taxon>Chitinophagales</taxon>
        <taxon>Chitinophagaceae</taxon>
        <taxon>Chitinophaga</taxon>
    </lineage>
</organism>
<keyword evidence="3" id="KW-1185">Reference proteome</keyword>
<comment type="caution">
    <text evidence="2">The sequence shown here is derived from an EMBL/GenBank/DDBJ whole genome shotgun (WGS) entry which is preliminary data.</text>
</comment>
<evidence type="ECO:0000313" key="2">
    <source>
        <dbReference type="EMBL" id="MCW3483875.1"/>
    </source>
</evidence>
<feature type="transmembrane region" description="Helical" evidence="1">
    <location>
        <begin position="100"/>
        <end position="118"/>
    </location>
</feature>
<keyword evidence="1" id="KW-0472">Membrane</keyword>
<evidence type="ECO:0000313" key="3">
    <source>
        <dbReference type="Proteomes" id="UP001207742"/>
    </source>
</evidence>
<protein>
    <submittedName>
        <fullName evidence="2">Uncharacterized protein</fullName>
    </submittedName>
</protein>
<dbReference type="EMBL" id="JAPDNS010000001">
    <property type="protein sequence ID" value="MCW3483875.1"/>
    <property type="molecule type" value="Genomic_DNA"/>
</dbReference>
<dbReference type="RefSeq" id="WP_264729394.1">
    <property type="nucleotide sequence ID" value="NZ_JAPDNR010000001.1"/>
</dbReference>
<accession>A0ABT3IIT5</accession>
<name>A0ABT3IIT5_9BACT</name>
<gene>
    <name evidence="2" type="ORF">OL497_08225</name>
</gene>
<feature type="transmembrane region" description="Helical" evidence="1">
    <location>
        <begin position="12"/>
        <end position="31"/>
    </location>
</feature>
<evidence type="ECO:0000256" key="1">
    <source>
        <dbReference type="SAM" id="Phobius"/>
    </source>
</evidence>
<sequence>MNFKKNIQHAPLAILIIALGYSIYTISTTNITLGNKHYWGVFWVLASIVATVFNAKIGKIVTFITLFLGAFNLIAFTPVIEFYSFGFSLNKVGLDLKVQPFSLWTFLLFIIINIRPITRGLKSTFSD</sequence>
<feature type="transmembrane region" description="Helical" evidence="1">
    <location>
        <begin position="37"/>
        <end position="53"/>
    </location>
</feature>
<feature type="transmembrane region" description="Helical" evidence="1">
    <location>
        <begin position="60"/>
        <end position="80"/>
    </location>
</feature>
<keyword evidence="1" id="KW-1133">Transmembrane helix</keyword>
<keyword evidence="1" id="KW-0812">Transmembrane</keyword>
<proteinExistence type="predicted"/>
<dbReference type="Proteomes" id="UP001207742">
    <property type="component" value="Unassembled WGS sequence"/>
</dbReference>